<feature type="domain" description="BHLH" evidence="5">
    <location>
        <begin position="281"/>
        <end position="330"/>
    </location>
</feature>
<evidence type="ECO:0000313" key="7">
    <source>
        <dbReference type="Proteomes" id="UP001454036"/>
    </source>
</evidence>
<dbReference type="InterPro" id="IPR054502">
    <property type="entry name" value="bHLH-TF_ACT-like_plant"/>
</dbReference>
<keyword evidence="2" id="KW-0805">Transcription regulation</keyword>
<comment type="subcellular location">
    <subcellularLocation>
        <location evidence="1">Nucleus</location>
    </subcellularLocation>
</comment>
<dbReference type="GO" id="GO:0003700">
    <property type="term" value="F:DNA-binding transcription factor activity"/>
    <property type="evidence" value="ECO:0007669"/>
    <property type="project" value="TreeGrafter"/>
</dbReference>
<dbReference type="GO" id="GO:0005634">
    <property type="term" value="C:nucleus"/>
    <property type="evidence" value="ECO:0007669"/>
    <property type="project" value="UniProtKB-SubCell"/>
</dbReference>
<dbReference type="InterPro" id="IPR051358">
    <property type="entry name" value="TF_AMS/ICE1/BHLH6-like"/>
</dbReference>
<reference evidence="6 7" key="1">
    <citation type="submission" date="2024-01" db="EMBL/GenBank/DDBJ databases">
        <title>The complete chloroplast genome sequence of Lithospermum erythrorhizon: insights into the phylogenetic relationship among Boraginaceae species and the maternal lineages of purple gromwells.</title>
        <authorList>
            <person name="Okada T."/>
            <person name="Watanabe K."/>
        </authorList>
    </citation>
    <scope>NUCLEOTIDE SEQUENCE [LARGE SCALE GENOMIC DNA]</scope>
</reference>
<keyword evidence="7" id="KW-1185">Reference proteome</keyword>
<comment type="caution">
    <text evidence="6">The sequence shown here is derived from an EMBL/GenBank/DDBJ whole genome shotgun (WGS) entry which is preliminary data.</text>
</comment>
<organism evidence="6 7">
    <name type="scientific">Lithospermum erythrorhizon</name>
    <name type="common">Purple gromwell</name>
    <name type="synonym">Lithospermum officinale var. erythrorhizon</name>
    <dbReference type="NCBI Taxonomy" id="34254"/>
    <lineage>
        <taxon>Eukaryota</taxon>
        <taxon>Viridiplantae</taxon>
        <taxon>Streptophyta</taxon>
        <taxon>Embryophyta</taxon>
        <taxon>Tracheophyta</taxon>
        <taxon>Spermatophyta</taxon>
        <taxon>Magnoliopsida</taxon>
        <taxon>eudicotyledons</taxon>
        <taxon>Gunneridae</taxon>
        <taxon>Pentapetalae</taxon>
        <taxon>asterids</taxon>
        <taxon>lamiids</taxon>
        <taxon>Boraginales</taxon>
        <taxon>Boraginaceae</taxon>
        <taxon>Boraginoideae</taxon>
        <taxon>Lithospermeae</taxon>
        <taxon>Lithospermum</taxon>
    </lineage>
</organism>
<dbReference type="InterPro" id="IPR036638">
    <property type="entry name" value="HLH_DNA-bd_sf"/>
</dbReference>
<dbReference type="InterPro" id="IPR011598">
    <property type="entry name" value="bHLH_dom"/>
</dbReference>
<dbReference type="GO" id="GO:0046983">
    <property type="term" value="F:protein dimerization activity"/>
    <property type="evidence" value="ECO:0007669"/>
    <property type="project" value="InterPro"/>
</dbReference>
<proteinExistence type="predicted"/>
<dbReference type="Gene3D" id="4.10.280.10">
    <property type="entry name" value="Helix-loop-helix DNA-binding domain"/>
    <property type="match status" value="1"/>
</dbReference>
<dbReference type="Pfam" id="PF22754">
    <property type="entry name" value="bHLH-TF_ACT-like_plant"/>
    <property type="match status" value="1"/>
</dbReference>
<gene>
    <name evidence="6" type="ORF">LIER_14952</name>
</gene>
<accession>A0AAV3Q3F1</accession>
<dbReference type="PROSITE" id="PS50888">
    <property type="entry name" value="BHLH"/>
    <property type="match status" value="1"/>
</dbReference>
<keyword evidence="4" id="KW-0539">Nucleus</keyword>
<dbReference type="Pfam" id="PF00010">
    <property type="entry name" value="HLH"/>
    <property type="match status" value="1"/>
</dbReference>
<evidence type="ECO:0000256" key="2">
    <source>
        <dbReference type="ARBA" id="ARBA00023015"/>
    </source>
</evidence>
<dbReference type="PANTHER" id="PTHR31945">
    <property type="entry name" value="TRANSCRIPTION FACTOR SCREAM2-RELATED"/>
    <property type="match status" value="1"/>
</dbReference>
<dbReference type="GO" id="GO:0043565">
    <property type="term" value="F:sequence-specific DNA binding"/>
    <property type="evidence" value="ECO:0007669"/>
    <property type="project" value="TreeGrafter"/>
</dbReference>
<protein>
    <submittedName>
        <fullName evidence="6">DNA-binding transcription factor</fullName>
    </submittedName>
</protein>
<sequence>MTAFEQAINCLRLLVKTNAWDYCIVWQIGDDPSRFIQWCGCCCSGGYIDSSFQVTEESGREENSIGLCKDINNIHPAKTTACKALAQYPSSFALYTGIHGETIISRQPRWIIHANSSTPDNKKGTHVLVPLDEIIIELFTTKQVPRDQNTIDFISTLCVNFSIPKPMETLSPEGYVKDKNSYTYLDDFDNNSLENVVGPFVSIQPQAITCLSFEGSSASSSYSVGNKGLHYELGEMSKTVSPECSNGDRNLIEEKIDDYPLQCIEYGTTSDEVEQKKGKEPCVSKNLLTERRRRKKINAGLLALRALVPNITKMDKASTLGDACVYIQDLLQSIRNYEDELTEMKEEDCCTKKISELALESCNKKEEGNEKNKICGNYGKPVKEEIDVIPISPREFLVKIICKQMQCGFTRLLEAANAVGLEVIDVNVTTLNGMVLNNLKVVAHKKNVEANNLKDSLTRLIFQEKKKDVGASKT</sequence>
<dbReference type="SMART" id="SM00353">
    <property type="entry name" value="HLH"/>
    <property type="match status" value="1"/>
</dbReference>
<evidence type="ECO:0000259" key="5">
    <source>
        <dbReference type="PROSITE" id="PS50888"/>
    </source>
</evidence>
<evidence type="ECO:0000256" key="1">
    <source>
        <dbReference type="ARBA" id="ARBA00004123"/>
    </source>
</evidence>
<dbReference type="SUPFAM" id="SSF47459">
    <property type="entry name" value="HLH, helix-loop-helix DNA-binding domain"/>
    <property type="match status" value="1"/>
</dbReference>
<evidence type="ECO:0000256" key="4">
    <source>
        <dbReference type="ARBA" id="ARBA00023242"/>
    </source>
</evidence>
<name>A0AAV3Q3F1_LITER</name>
<keyword evidence="6" id="KW-0238">DNA-binding</keyword>
<keyword evidence="3" id="KW-0804">Transcription</keyword>
<dbReference type="PANTHER" id="PTHR31945:SF63">
    <property type="entry name" value="TRANSCRIPTION FACTOR BHLH90"/>
    <property type="match status" value="1"/>
</dbReference>
<dbReference type="Proteomes" id="UP001454036">
    <property type="component" value="Unassembled WGS sequence"/>
</dbReference>
<dbReference type="EMBL" id="BAABME010003178">
    <property type="protein sequence ID" value="GAA0157756.1"/>
    <property type="molecule type" value="Genomic_DNA"/>
</dbReference>
<evidence type="ECO:0000256" key="3">
    <source>
        <dbReference type="ARBA" id="ARBA00023163"/>
    </source>
</evidence>
<evidence type="ECO:0000313" key="6">
    <source>
        <dbReference type="EMBL" id="GAA0157756.1"/>
    </source>
</evidence>
<dbReference type="AlphaFoldDB" id="A0AAV3Q3F1"/>
<dbReference type="Pfam" id="PF14215">
    <property type="entry name" value="bHLH-MYC_N"/>
    <property type="match status" value="1"/>
</dbReference>
<dbReference type="InterPro" id="IPR025610">
    <property type="entry name" value="MYC/MYB_N"/>
</dbReference>